<dbReference type="RefSeq" id="WP_006263215.1">
    <property type="nucleotide sequence ID" value="NZ_CP013690.1"/>
</dbReference>
<dbReference type="AlphaFoldDB" id="A0AAI8C643"/>
<name>A0AAI8C643_9FLAO</name>
<feature type="chain" id="PRO_5042507080" description="Bor protein" evidence="1">
    <location>
        <begin position="26"/>
        <end position="107"/>
    </location>
</feature>
<dbReference type="KEGG" id="mod:AS202_11880"/>
<sequence length="107" mass="11707">MKTIKLALMCCVVAMTMTSCYTAKVAVGDTDLTMPVVEVNKKKNHALIAGLIPLNKGYKGSELADKKTNYVVKTQMSFVDGLLGCITFGIYTPTTTTIYVPMEDFKK</sequence>
<gene>
    <name evidence="2" type="ORF">AS202_11880</name>
</gene>
<protein>
    <recommendedName>
        <fullName evidence="4">Bor protein</fullName>
    </recommendedName>
</protein>
<dbReference type="EMBL" id="CP013690">
    <property type="protein sequence ID" value="ALU26802.1"/>
    <property type="molecule type" value="Genomic_DNA"/>
</dbReference>
<organism evidence="2 3">
    <name type="scientific">Myroides odoratimimus</name>
    <dbReference type="NCBI Taxonomy" id="76832"/>
    <lineage>
        <taxon>Bacteria</taxon>
        <taxon>Pseudomonadati</taxon>
        <taxon>Bacteroidota</taxon>
        <taxon>Flavobacteriia</taxon>
        <taxon>Flavobacteriales</taxon>
        <taxon>Flavobacteriaceae</taxon>
        <taxon>Myroides</taxon>
    </lineage>
</organism>
<evidence type="ECO:0000313" key="3">
    <source>
        <dbReference type="Proteomes" id="UP000069030"/>
    </source>
</evidence>
<evidence type="ECO:0008006" key="4">
    <source>
        <dbReference type="Google" id="ProtNLM"/>
    </source>
</evidence>
<proteinExistence type="predicted"/>
<accession>A0AAI8C643</accession>
<dbReference type="Pfam" id="PF06291">
    <property type="entry name" value="Lambda_Bor"/>
    <property type="match status" value="1"/>
</dbReference>
<keyword evidence="1" id="KW-0732">Signal</keyword>
<feature type="signal peptide" evidence="1">
    <location>
        <begin position="1"/>
        <end position="25"/>
    </location>
</feature>
<dbReference type="Proteomes" id="UP000069030">
    <property type="component" value="Chromosome"/>
</dbReference>
<dbReference type="InterPro" id="IPR010438">
    <property type="entry name" value="Lambda_Bor"/>
</dbReference>
<evidence type="ECO:0000313" key="2">
    <source>
        <dbReference type="EMBL" id="ALU26802.1"/>
    </source>
</evidence>
<dbReference type="PROSITE" id="PS51257">
    <property type="entry name" value="PROKAR_LIPOPROTEIN"/>
    <property type="match status" value="1"/>
</dbReference>
<reference evidence="2 3" key="1">
    <citation type="journal article" date="2016" name="J. Zhejiang Univ. Sci. B">
        <title>Antibiotic resistance mechanisms of Myroides sp.</title>
        <authorList>
            <person name="Hu S."/>
            <person name="Yuan S."/>
            <person name="Qu H."/>
            <person name="Jiang T."/>
            <person name="Zhou Y."/>
            <person name="Wang M."/>
            <person name="Ming D."/>
        </authorList>
    </citation>
    <scope>NUCLEOTIDE SEQUENCE [LARGE SCALE GENOMIC DNA]</scope>
    <source>
        <strain evidence="2 3">PR63039</strain>
    </source>
</reference>
<evidence type="ECO:0000256" key="1">
    <source>
        <dbReference type="SAM" id="SignalP"/>
    </source>
</evidence>